<feature type="domain" description="ER-bound oxygenase mpaB/mpaB'/Rubber oxygenase catalytic" evidence="1">
    <location>
        <begin position="43"/>
        <end position="209"/>
    </location>
</feature>
<dbReference type="OrthoDB" id="5498485at2"/>
<dbReference type="STRING" id="536979.SAMN04488055_5588"/>
<name>A0A1N6KCQ9_9BACT</name>
<dbReference type="Proteomes" id="UP000185003">
    <property type="component" value="Unassembled WGS sequence"/>
</dbReference>
<protein>
    <recommendedName>
        <fullName evidence="1">ER-bound oxygenase mpaB/mpaB'/Rubber oxygenase catalytic domain-containing protein</fullName>
    </recommendedName>
</protein>
<reference evidence="3" key="1">
    <citation type="submission" date="2016-11" db="EMBL/GenBank/DDBJ databases">
        <authorList>
            <person name="Varghese N."/>
            <person name="Submissions S."/>
        </authorList>
    </citation>
    <scope>NUCLEOTIDE SEQUENCE [LARGE SCALE GENOMIC DNA]</scope>
    <source>
        <strain evidence="3">DSM 24787</strain>
    </source>
</reference>
<gene>
    <name evidence="2" type="ORF">SAMN04488055_5588</name>
</gene>
<evidence type="ECO:0000259" key="1">
    <source>
        <dbReference type="Pfam" id="PF09995"/>
    </source>
</evidence>
<proteinExistence type="predicted"/>
<organism evidence="2 3">
    <name type="scientific">Chitinophaga niabensis</name>
    <dbReference type="NCBI Taxonomy" id="536979"/>
    <lineage>
        <taxon>Bacteria</taxon>
        <taxon>Pseudomonadati</taxon>
        <taxon>Bacteroidota</taxon>
        <taxon>Chitinophagia</taxon>
        <taxon>Chitinophagales</taxon>
        <taxon>Chitinophagaceae</taxon>
        <taxon>Chitinophaga</taxon>
    </lineage>
</organism>
<dbReference type="InterPro" id="IPR018713">
    <property type="entry name" value="MPAB/Lcp_cat_dom"/>
</dbReference>
<dbReference type="RefSeq" id="WP_074242805.1">
    <property type="nucleotide sequence ID" value="NZ_FSRA01000002.1"/>
</dbReference>
<evidence type="ECO:0000313" key="3">
    <source>
        <dbReference type="Proteomes" id="UP000185003"/>
    </source>
</evidence>
<keyword evidence="3" id="KW-1185">Reference proteome</keyword>
<dbReference type="GO" id="GO:0016491">
    <property type="term" value="F:oxidoreductase activity"/>
    <property type="evidence" value="ECO:0007669"/>
    <property type="project" value="InterPro"/>
</dbReference>
<dbReference type="EMBL" id="FSRA01000002">
    <property type="protein sequence ID" value="SIO54364.1"/>
    <property type="molecule type" value="Genomic_DNA"/>
</dbReference>
<evidence type="ECO:0000313" key="2">
    <source>
        <dbReference type="EMBL" id="SIO54364.1"/>
    </source>
</evidence>
<dbReference type="AlphaFoldDB" id="A0A1N6KCQ9"/>
<accession>A0A1N6KCQ9</accession>
<dbReference type="Pfam" id="PF09995">
    <property type="entry name" value="MPAB_Lcp_cat"/>
    <property type="match status" value="1"/>
</dbReference>
<sequence length="259" mass="30428">MEQFVKEDSIVREIWGKADTILFVFAGAAAEFALNKAVDWLYFTGKLPADPLKRLFSTVTYAQRIVFATEEKAFTAIDQITAIHRQVETSRDMKIPDWAYRDVLFMLIDYSIRAYELLERKLTLNERTEVFSTFYKVGVRMELKDLPASYSEWELMRETHLKQDLRFSDLTKDLFGKYREHLGEIRYRLLKQVQALLVPETVKDLLSLDNAGSLLPVLYLYKLSGTFNMQDLLRNMLLPAEYRIQVQQLNKPHRSFTFE</sequence>